<proteinExistence type="inferred from homology"/>
<feature type="active site" description="Charge relay system" evidence="6 7">
    <location>
        <position position="267"/>
    </location>
</feature>
<reference evidence="11 12" key="1">
    <citation type="submission" date="2019-12" db="EMBL/GenBank/DDBJ databases">
        <title>Paenibacillus sp. nov. sp. isolated from soil.</title>
        <authorList>
            <person name="Kim J."/>
            <person name="Jeong S.E."/>
            <person name="Jung H.S."/>
            <person name="Jeon C.O."/>
        </authorList>
    </citation>
    <scope>NUCLEOTIDE SEQUENCE [LARGE SCALE GENOMIC DNA]</scope>
    <source>
        <strain evidence="11 12">5J-6</strain>
    </source>
</reference>
<evidence type="ECO:0000256" key="9">
    <source>
        <dbReference type="SAM" id="SignalP"/>
    </source>
</evidence>
<gene>
    <name evidence="11" type="ORF">GQF01_22145</name>
</gene>
<feature type="domain" description="SLH" evidence="10">
    <location>
        <begin position="1303"/>
        <end position="1361"/>
    </location>
</feature>
<evidence type="ECO:0000256" key="7">
    <source>
        <dbReference type="PROSITE-ProRule" id="PRU01240"/>
    </source>
</evidence>
<dbReference type="InterPro" id="IPR010259">
    <property type="entry name" value="S8pro/Inhibitor_I9"/>
</dbReference>
<evidence type="ECO:0000256" key="8">
    <source>
        <dbReference type="SAM" id="MobiDB-lite"/>
    </source>
</evidence>
<evidence type="ECO:0000256" key="6">
    <source>
        <dbReference type="PIRSR" id="PIRSR615500-1"/>
    </source>
</evidence>
<sequence length="1427" mass="151969">MGKTNLNTFYHKTASLLTITTLLSSMLSVGTYAAEPTKPKPPVITQAQLRTIIQNAQSMQNNAKKSAPSIIANDINISSTDDINVIIQLSNQPAAVGRYAAKMGYRTLNTEALEANVLTEQSSFLSSAAKQGISLKVHHQFDTVLNGMEVTVRANEITKLAQLPGVTSIHQNQVYYAIPVPTDITTQGLDNPLIDLNPLKQIGADKAWDKGLTGSGVKVGVIDTGGDYVHPDLKDAINRDYKGYDAFNQDNDPYEDFPTDRTEGSSHGTHVSGTILGRFANKTSELVQKGVAYNAELYLYKVLGGEHGSGTSAQIIAGIEKAVEDGMDVINLSLGTGAYKDPNSPDSIAVNNAALAGVVAVIANGNDGQNGPYYYSMGSPASAQLAISVAAATSPSRYYTSSLESTVSVSSVTYATYQLSPNLISWKTGETQFESLLGSQQLEAVFVGLGSKGNFEHAGDLTGKVAFIERGELSFEDKVKNAALSHATAAVIFNGNSEVHDAGEVPVILPDLREEIPGRDGPIGSLAMLGDGAKYLPTFDMPGKQGRALVRALLTTPDSTLKISFGNTFNPVDLIGDTIADFSSRGPNSDKNYGIKPDISAPGVNIMSSVPAYGRDNPSISYKEAYGRMSGTSMAAPHITGLVALLKQKYKLVDKNHDGIEDWSPMDYRAALANTSDMINTISGTPYDVYSQGAGRANIANAMETPALLQAIDPLTIYDAKFNPITMESDASSVSFGLVDPKSNKTVTKPLQLKNISDNTLTYTATIVMHPSVTSDPNKPIPTPDVEKIHMSIDGLNASSGQAITVGPNAKQRFTLSALAADAPNGVYEGHVLLQSTGHPDLHLPFVIHVGEESDNNQFDIQDVTLFNQTMYNDQTIDLSATINSNALEYVALYVTPLEGTDGEQSVPTVGEIFDYNRETNIYKTLPQGKFHFSDISNSFGFTKDTELNVNTVKLPDGMYNFVLVGLPDLNQPDKGSVVALKSFYISSADSPLSPPSTPPSGGNTGTGSGGGGGALPEVPKENLELIQSIVTPGQTTVSVTASTAIEGKQLTVTVADSEIQKAVDAAKSVSASIVINVTADDSSEAQLKLTNAQVLKLQQAAEGSTIVFAWKGATIATPTSALASVPAGAEYLVRITKDAGSVSTFTEQYPDTTVVGTPYSFEAKTHINGTTTPLNLTAKQVFKRAFLVDQEVNASKTGALYIENGQVYSVPALFTSAGTGKTIVTISRPGFSTYAAAQRQTAFTDIDSSWAKSQIQLLADKFILNGTTNSTFSPKNNVTRAEFAALLVRALGLQKPTLASPFQDVQSSDWFAQSVAIAYETGLITGYGETFKPNASISRQDLTVMLTRALKLRQDWQPGAKAPITYADSEQFSDYAKESIQYVTDAGLMDGLDLNGSIHFQPSEPTTREAVAKVLSTLLKLSKLIN</sequence>
<dbReference type="Pfam" id="PF05922">
    <property type="entry name" value="Inhibitor_I9"/>
    <property type="match status" value="1"/>
</dbReference>
<dbReference type="PROSITE" id="PS51892">
    <property type="entry name" value="SUBTILASE"/>
    <property type="match status" value="1"/>
</dbReference>
<dbReference type="InterPro" id="IPR000209">
    <property type="entry name" value="Peptidase_S8/S53_dom"/>
</dbReference>
<dbReference type="PROSITE" id="PS00138">
    <property type="entry name" value="SUBTILASE_SER"/>
    <property type="match status" value="1"/>
</dbReference>
<dbReference type="InterPro" id="IPR003137">
    <property type="entry name" value="PA_domain"/>
</dbReference>
<organism evidence="11 12">
    <name type="scientific">Paenibacillus silvestris</name>
    <dbReference type="NCBI Taxonomy" id="2606219"/>
    <lineage>
        <taxon>Bacteria</taxon>
        <taxon>Bacillati</taxon>
        <taxon>Bacillota</taxon>
        <taxon>Bacilli</taxon>
        <taxon>Bacillales</taxon>
        <taxon>Paenibacillaceae</taxon>
        <taxon>Paenibacillus</taxon>
    </lineage>
</organism>
<feature type="compositionally biased region" description="Gly residues" evidence="8">
    <location>
        <begin position="1003"/>
        <end position="1015"/>
    </location>
</feature>
<dbReference type="Gene3D" id="2.60.40.1710">
    <property type="entry name" value="Subtilisin-like superfamily"/>
    <property type="match status" value="1"/>
</dbReference>
<feature type="domain" description="SLH" evidence="10">
    <location>
        <begin position="1364"/>
        <end position="1427"/>
    </location>
</feature>
<evidence type="ECO:0000256" key="2">
    <source>
        <dbReference type="ARBA" id="ARBA00022512"/>
    </source>
</evidence>
<dbReference type="Pfam" id="PF00082">
    <property type="entry name" value="Peptidase_S8"/>
    <property type="match status" value="1"/>
</dbReference>
<dbReference type="CDD" id="cd07474">
    <property type="entry name" value="Peptidases_S8_subtilisin_Vpr-like"/>
    <property type="match status" value="1"/>
</dbReference>
<dbReference type="Gene3D" id="3.50.30.30">
    <property type="match status" value="1"/>
</dbReference>
<evidence type="ECO:0000256" key="1">
    <source>
        <dbReference type="ARBA" id="ARBA00011073"/>
    </source>
</evidence>
<keyword evidence="2" id="KW-0134">Cell wall</keyword>
<dbReference type="InterPro" id="IPR034213">
    <property type="entry name" value="S8_Vpr-like"/>
</dbReference>
<dbReference type="PANTHER" id="PTHR43806">
    <property type="entry name" value="PEPTIDASE S8"/>
    <property type="match status" value="1"/>
</dbReference>
<dbReference type="InterPro" id="IPR022398">
    <property type="entry name" value="Peptidase_S8_His-AS"/>
</dbReference>
<keyword evidence="2" id="KW-0964">Secreted</keyword>
<evidence type="ECO:0000256" key="3">
    <source>
        <dbReference type="ARBA" id="ARBA00022670"/>
    </source>
</evidence>
<dbReference type="SUPFAM" id="SSF52743">
    <property type="entry name" value="Subtilisin-like"/>
    <property type="match status" value="1"/>
</dbReference>
<dbReference type="InterPro" id="IPR050131">
    <property type="entry name" value="Peptidase_S8_subtilisin-like"/>
</dbReference>
<dbReference type="InterPro" id="IPR015500">
    <property type="entry name" value="Peptidase_S8_subtilisin-rel"/>
</dbReference>
<evidence type="ECO:0000256" key="4">
    <source>
        <dbReference type="ARBA" id="ARBA00022801"/>
    </source>
</evidence>
<dbReference type="Pfam" id="PF00395">
    <property type="entry name" value="SLH"/>
    <property type="match status" value="3"/>
</dbReference>
<dbReference type="EMBL" id="WTUZ01000022">
    <property type="protein sequence ID" value="MZQ84815.1"/>
    <property type="molecule type" value="Genomic_DNA"/>
</dbReference>
<accession>A0A6L8V3C3</accession>
<evidence type="ECO:0000256" key="5">
    <source>
        <dbReference type="ARBA" id="ARBA00022825"/>
    </source>
</evidence>
<feature type="active site" description="Charge relay system" evidence="6 7">
    <location>
        <position position="223"/>
    </location>
</feature>
<evidence type="ECO:0000313" key="11">
    <source>
        <dbReference type="EMBL" id="MZQ84815.1"/>
    </source>
</evidence>
<dbReference type="InterPro" id="IPR036852">
    <property type="entry name" value="Peptidase_S8/S53_dom_sf"/>
</dbReference>
<feature type="active site" description="Charge relay system" evidence="6 7">
    <location>
        <position position="633"/>
    </location>
</feature>
<name>A0A6L8V3C3_9BACL</name>
<comment type="similarity">
    <text evidence="1 7">Belongs to the peptidase S8 family.</text>
</comment>
<evidence type="ECO:0000313" key="12">
    <source>
        <dbReference type="Proteomes" id="UP000481087"/>
    </source>
</evidence>
<dbReference type="GO" id="GO:0006508">
    <property type="term" value="P:proteolysis"/>
    <property type="evidence" value="ECO:0007669"/>
    <property type="project" value="UniProtKB-KW"/>
</dbReference>
<dbReference type="InterPro" id="IPR046450">
    <property type="entry name" value="PA_dom_sf"/>
</dbReference>
<protein>
    <submittedName>
        <fullName evidence="11">S8 family serine peptidase</fullName>
    </submittedName>
</protein>
<feature type="chain" id="PRO_5027000481" evidence="9">
    <location>
        <begin position="34"/>
        <end position="1427"/>
    </location>
</feature>
<dbReference type="Gene3D" id="3.40.50.200">
    <property type="entry name" value="Peptidase S8/S53 domain"/>
    <property type="match status" value="2"/>
</dbReference>
<dbReference type="SUPFAM" id="SSF52025">
    <property type="entry name" value="PA domain"/>
    <property type="match status" value="1"/>
</dbReference>
<keyword evidence="3 7" id="KW-0645">Protease</keyword>
<dbReference type="PROSITE" id="PS51272">
    <property type="entry name" value="SLH"/>
    <property type="match status" value="3"/>
</dbReference>
<dbReference type="Proteomes" id="UP000481087">
    <property type="component" value="Unassembled WGS sequence"/>
</dbReference>
<feature type="domain" description="SLH" evidence="10">
    <location>
        <begin position="1239"/>
        <end position="1302"/>
    </location>
</feature>
<dbReference type="PANTHER" id="PTHR43806:SF65">
    <property type="entry name" value="SERINE PROTEASE APRX"/>
    <property type="match status" value="1"/>
</dbReference>
<dbReference type="Pfam" id="PF02225">
    <property type="entry name" value="PA"/>
    <property type="match status" value="1"/>
</dbReference>
<feature type="signal peptide" evidence="9">
    <location>
        <begin position="1"/>
        <end position="33"/>
    </location>
</feature>
<keyword evidence="5 7" id="KW-0720">Serine protease</keyword>
<keyword evidence="4 7" id="KW-0378">Hydrolase</keyword>
<comment type="caution">
    <text evidence="11">The sequence shown here is derived from an EMBL/GenBank/DDBJ whole genome shotgun (WGS) entry which is preliminary data.</text>
</comment>
<feature type="region of interest" description="Disordered" evidence="8">
    <location>
        <begin position="990"/>
        <end position="1018"/>
    </location>
</feature>
<keyword evidence="12" id="KW-1185">Reference proteome</keyword>
<dbReference type="PROSITE" id="PS00137">
    <property type="entry name" value="SUBTILASE_HIS"/>
    <property type="match status" value="1"/>
</dbReference>
<evidence type="ECO:0000259" key="10">
    <source>
        <dbReference type="PROSITE" id="PS51272"/>
    </source>
</evidence>
<dbReference type="GO" id="GO:0004252">
    <property type="term" value="F:serine-type endopeptidase activity"/>
    <property type="evidence" value="ECO:0007669"/>
    <property type="project" value="UniProtKB-UniRule"/>
</dbReference>
<dbReference type="PRINTS" id="PR00723">
    <property type="entry name" value="SUBTILISIN"/>
</dbReference>
<dbReference type="InterPro" id="IPR023828">
    <property type="entry name" value="Peptidase_S8_Ser-AS"/>
</dbReference>
<dbReference type="InterPro" id="IPR001119">
    <property type="entry name" value="SLH_dom"/>
</dbReference>
<keyword evidence="9" id="KW-0732">Signal</keyword>